<evidence type="ECO:0000313" key="4">
    <source>
        <dbReference type="Proteomes" id="UP000199629"/>
    </source>
</evidence>
<evidence type="ECO:0000256" key="1">
    <source>
        <dbReference type="SAM" id="MobiDB-lite"/>
    </source>
</evidence>
<feature type="transmembrane region" description="Helical" evidence="2">
    <location>
        <begin position="43"/>
        <end position="63"/>
    </location>
</feature>
<dbReference type="Proteomes" id="UP000199629">
    <property type="component" value="Unassembled WGS sequence"/>
</dbReference>
<reference evidence="4" key="1">
    <citation type="submission" date="2016-06" db="EMBL/GenBank/DDBJ databases">
        <authorList>
            <person name="Varghese N."/>
            <person name="Submissions Spin"/>
        </authorList>
    </citation>
    <scope>NUCLEOTIDE SEQUENCE [LARGE SCALE GENOMIC DNA]</scope>
    <source>
        <strain evidence="4">DSM 45246</strain>
    </source>
</reference>
<accession>A0A1C4WJU0</accession>
<gene>
    <name evidence="3" type="ORF">GA0070214_10464</name>
</gene>
<feature type="compositionally biased region" description="Pro residues" evidence="1">
    <location>
        <begin position="74"/>
        <end position="87"/>
    </location>
</feature>
<feature type="compositionally biased region" description="Basic and acidic residues" evidence="1">
    <location>
        <begin position="1"/>
        <end position="16"/>
    </location>
</feature>
<evidence type="ECO:0000256" key="2">
    <source>
        <dbReference type="SAM" id="Phobius"/>
    </source>
</evidence>
<organism evidence="3 4">
    <name type="scientific">Micromonospora chaiyaphumensis</name>
    <dbReference type="NCBI Taxonomy" id="307119"/>
    <lineage>
        <taxon>Bacteria</taxon>
        <taxon>Bacillati</taxon>
        <taxon>Actinomycetota</taxon>
        <taxon>Actinomycetes</taxon>
        <taxon>Micromonosporales</taxon>
        <taxon>Micromonosporaceae</taxon>
        <taxon>Micromonospora</taxon>
    </lineage>
</organism>
<proteinExistence type="predicted"/>
<keyword evidence="2" id="KW-0472">Membrane</keyword>
<feature type="region of interest" description="Disordered" evidence="1">
    <location>
        <begin position="1"/>
        <end position="38"/>
    </location>
</feature>
<feature type="compositionally biased region" description="Low complexity" evidence="1">
    <location>
        <begin position="64"/>
        <end position="73"/>
    </location>
</feature>
<dbReference type="EMBL" id="FMCS01000004">
    <property type="protein sequence ID" value="SCE96470.1"/>
    <property type="molecule type" value="Genomic_DNA"/>
</dbReference>
<dbReference type="AlphaFoldDB" id="A0A1C4WJU0"/>
<feature type="region of interest" description="Disordered" evidence="1">
    <location>
        <begin position="64"/>
        <end position="92"/>
    </location>
</feature>
<keyword evidence="4" id="KW-1185">Reference proteome</keyword>
<keyword evidence="2" id="KW-1133">Transmembrane helix</keyword>
<protein>
    <submittedName>
        <fullName evidence="3">Uncharacterized protein</fullName>
    </submittedName>
</protein>
<evidence type="ECO:0000313" key="3">
    <source>
        <dbReference type="EMBL" id="SCE96470.1"/>
    </source>
</evidence>
<name>A0A1C4WJU0_9ACTN</name>
<keyword evidence="2" id="KW-0812">Transmembrane</keyword>
<dbReference type="RefSeq" id="WP_091262272.1">
    <property type="nucleotide sequence ID" value="NZ_FMCS01000004.1"/>
</dbReference>
<sequence>MRIDDEQVADRLRWLDDEPAGPPRIDLPGAIREARRRRRNRRVAAAGLAALGVLAVAALPAALGGDGQAAPAPASSPDPSMPSPEPQPTGLWQGVCTATLLPVPGDPRAAVTGGDPDGRWLVGRRAPQGQGRMDFGLLIWEGDRVREVELPGSVQELKDVNRAGLAVGSSSASPNERRAWAVRDGEVIGLPVVTSGGATAVNDAGRIVGYRNLVPGKPWIQRPVVWDSYRSQPVDLPLPGPRWEGAAVDIDEDGTILAVMSDGHPDKPPRAVVWRPGAARPEVLPLPRVPGGKADRFLPLSLAGGWVTGTAERDTKVVPRNGIPSYPVRIDLRTGQAEVLKGVLWAGIGNGQGWLAGWVADDVPGVITDTRSVKLPVPDGWRGDRQGSVNSFSDDGRVLGGKLESEDQVRPVRWTCR</sequence>